<dbReference type="Proteomes" id="UP000250321">
    <property type="component" value="Unassembled WGS sequence"/>
</dbReference>
<proteinExistence type="predicted"/>
<evidence type="ECO:0000313" key="2">
    <source>
        <dbReference type="Proteomes" id="UP000250321"/>
    </source>
</evidence>
<accession>A0A314UMB7</accession>
<comment type="caution">
    <text evidence="1">The sequence shown here is derived from an EMBL/GenBank/DDBJ whole genome shotgun (WGS) entry which is preliminary data.</text>
</comment>
<evidence type="ECO:0000313" key="1">
    <source>
        <dbReference type="EMBL" id="PQM38633.1"/>
    </source>
</evidence>
<dbReference type="OrthoDB" id="1911783at2759"/>
<dbReference type="AlphaFoldDB" id="A0A314UMB7"/>
<protein>
    <submittedName>
        <fullName evidence="1">Pentatricopeptide repeat-containing protein</fullName>
    </submittedName>
</protein>
<name>A0A314UMB7_PRUYE</name>
<dbReference type="EMBL" id="PJQY01003299">
    <property type="protein sequence ID" value="PQM38633.1"/>
    <property type="molecule type" value="Genomic_DNA"/>
</dbReference>
<gene>
    <name evidence="1" type="ORF">Pyn_03661</name>
</gene>
<organism evidence="1 2">
    <name type="scientific">Prunus yedoensis var. nudiflora</name>
    <dbReference type="NCBI Taxonomy" id="2094558"/>
    <lineage>
        <taxon>Eukaryota</taxon>
        <taxon>Viridiplantae</taxon>
        <taxon>Streptophyta</taxon>
        <taxon>Embryophyta</taxon>
        <taxon>Tracheophyta</taxon>
        <taxon>Spermatophyta</taxon>
        <taxon>Magnoliopsida</taxon>
        <taxon>eudicotyledons</taxon>
        <taxon>Gunneridae</taxon>
        <taxon>Pentapetalae</taxon>
        <taxon>rosids</taxon>
        <taxon>fabids</taxon>
        <taxon>Rosales</taxon>
        <taxon>Rosaceae</taxon>
        <taxon>Amygdaloideae</taxon>
        <taxon>Amygdaleae</taxon>
        <taxon>Prunus</taxon>
    </lineage>
</organism>
<keyword evidence="2" id="KW-1185">Reference proteome</keyword>
<sequence length="147" mass="16860">MRLKPKPTRKFPIFSFPQLKLAKTRILFSFLSTFPHNLRTQVVDEILQSFIPLRPRSRAQITYSYLLSFTLQCSNPFPLALAILQRTLRSGCTPVPQTLLLLSSAWLNCRNESHSVSKILLEMQSIGYHRTVGHATTLYRLCVLLIS</sequence>
<reference evidence="1 2" key="1">
    <citation type="submission" date="2018-02" db="EMBL/GenBank/DDBJ databases">
        <title>Draft genome of wild Prunus yedoensis var. nudiflora.</title>
        <authorList>
            <person name="Baek S."/>
            <person name="Kim J.-H."/>
            <person name="Choi K."/>
            <person name="Kim G.-B."/>
            <person name="Cho A."/>
            <person name="Jang H."/>
            <person name="Shin C.-H."/>
            <person name="Yu H.-J."/>
            <person name="Mun J.-H."/>
        </authorList>
    </citation>
    <scope>NUCLEOTIDE SEQUENCE [LARGE SCALE GENOMIC DNA]</scope>
    <source>
        <strain evidence="2">cv. Jeju island</strain>
        <tissue evidence="1">Leaf</tissue>
    </source>
</reference>